<evidence type="ECO:0000256" key="6">
    <source>
        <dbReference type="RuleBase" id="RU000320"/>
    </source>
</evidence>
<feature type="transmembrane region" description="Helical" evidence="5">
    <location>
        <begin position="6"/>
        <end position="26"/>
    </location>
</feature>
<feature type="transmembrane region" description="Helical" evidence="5">
    <location>
        <begin position="363"/>
        <end position="384"/>
    </location>
</feature>
<dbReference type="GO" id="GO:0050136">
    <property type="term" value="F:NADH dehydrogenase (quinone) (non-electrogenic) activity"/>
    <property type="evidence" value="ECO:0007669"/>
    <property type="project" value="UniProtKB-UniRule"/>
</dbReference>
<comment type="catalytic activity">
    <reaction evidence="5">
        <text>a quinone + NADH + 5 H(+)(in) = a quinol + NAD(+) + 4 H(+)(out)</text>
        <dbReference type="Rhea" id="RHEA:57888"/>
        <dbReference type="ChEBI" id="CHEBI:15378"/>
        <dbReference type="ChEBI" id="CHEBI:24646"/>
        <dbReference type="ChEBI" id="CHEBI:57540"/>
        <dbReference type="ChEBI" id="CHEBI:57945"/>
        <dbReference type="ChEBI" id="CHEBI:132124"/>
    </reaction>
</comment>
<feature type="domain" description="NADH:quinone oxidoreductase/Mrp antiporter transmembrane" evidence="7">
    <location>
        <begin position="122"/>
        <end position="412"/>
    </location>
</feature>
<proteinExistence type="inferred from homology"/>
<dbReference type="PANTHER" id="PTHR22773">
    <property type="entry name" value="NADH DEHYDROGENASE"/>
    <property type="match status" value="1"/>
</dbReference>
<dbReference type="Pfam" id="PF00361">
    <property type="entry name" value="Proton_antipo_M"/>
    <property type="match status" value="1"/>
</dbReference>
<evidence type="ECO:0000256" key="2">
    <source>
        <dbReference type="ARBA" id="ARBA00022692"/>
    </source>
</evidence>
<feature type="transmembrane region" description="Helical" evidence="5">
    <location>
        <begin position="159"/>
        <end position="180"/>
    </location>
</feature>
<evidence type="ECO:0000259" key="7">
    <source>
        <dbReference type="Pfam" id="PF00361"/>
    </source>
</evidence>
<dbReference type="Proteomes" id="UP000317557">
    <property type="component" value="Unassembled WGS sequence"/>
</dbReference>
<evidence type="ECO:0000313" key="9">
    <source>
        <dbReference type="Proteomes" id="UP000317557"/>
    </source>
</evidence>
<keyword evidence="9" id="KW-1185">Reference proteome</keyword>
<dbReference type="GO" id="GO:0005886">
    <property type="term" value="C:plasma membrane"/>
    <property type="evidence" value="ECO:0007669"/>
    <property type="project" value="UniProtKB-SubCell"/>
</dbReference>
<organism evidence="8 9">
    <name type="scientific">Gracilimonas mengyeensis</name>
    <dbReference type="NCBI Taxonomy" id="1302730"/>
    <lineage>
        <taxon>Bacteria</taxon>
        <taxon>Pseudomonadati</taxon>
        <taxon>Balneolota</taxon>
        <taxon>Balneolia</taxon>
        <taxon>Balneolales</taxon>
        <taxon>Balneolaceae</taxon>
        <taxon>Gracilimonas</taxon>
    </lineage>
</organism>
<gene>
    <name evidence="5" type="primary">nuoN</name>
    <name evidence="8" type="ORF">SAMN06265219_10139</name>
</gene>
<feature type="transmembrane region" description="Helical" evidence="5">
    <location>
        <begin position="321"/>
        <end position="342"/>
    </location>
</feature>
<comment type="subcellular location">
    <subcellularLocation>
        <location evidence="5">Cell membrane</location>
        <topology evidence="5">Multi-pass membrane protein</topology>
    </subcellularLocation>
    <subcellularLocation>
        <location evidence="1">Endomembrane system</location>
        <topology evidence="1">Multi-pass membrane protein</topology>
    </subcellularLocation>
    <subcellularLocation>
        <location evidence="6">Membrane</location>
        <topology evidence="6">Multi-pass membrane protein</topology>
    </subcellularLocation>
</comment>
<name>A0A521ABZ8_9BACT</name>
<feature type="transmembrane region" description="Helical" evidence="5">
    <location>
        <begin position="101"/>
        <end position="120"/>
    </location>
</feature>
<dbReference type="InterPro" id="IPR010096">
    <property type="entry name" value="NADH-Q_OxRdtase_suN/2"/>
</dbReference>
<evidence type="ECO:0000313" key="8">
    <source>
        <dbReference type="EMBL" id="SMO32306.1"/>
    </source>
</evidence>
<keyword evidence="4 5" id="KW-0472">Membrane</keyword>
<dbReference type="NCBIfam" id="TIGR01770">
    <property type="entry name" value="NDH_I_N"/>
    <property type="match status" value="1"/>
</dbReference>
<dbReference type="GO" id="GO:0048038">
    <property type="term" value="F:quinone binding"/>
    <property type="evidence" value="ECO:0007669"/>
    <property type="project" value="UniProtKB-KW"/>
</dbReference>
<dbReference type="GO" id="GO:0042773">
    <property type="term" value="P:ATP synthesis coupled electron transport"/>
    <property type="evidence" value="ECO:0007669"/>
    <property type="project" value="InterPro"/>
</dbReference>
<comment type="function">
    <text evidence="5">NDH-1 shuttles electrons from NADH, via FMN and iron-sulfur (Fe-S) centers, to quinones in the respiratory chain. The immediate electron acceptor for the enzyme in this species is believed to be ubiquinone. Couples the redox reaction to proton translocation (for every two electrons transferred, four hydrogen ions are translocated across the cytoplasmic membrane), and thus conserves the redox energy in a proton gradient.</text>
</comment>
<feature type="transmembrane region" description="Helical" evidence="5">
    <location>
        <begin position="266"/>
        <end position="287"/>
    </location>
</feature>
<dbReference type="GO" id="GO:0012505">
    <property type="term" value="C:endomembrane system"/>
    <property type="evidence" value="ECO:0007669"/>
    <property type="project" value="UniProtKB-SubCell"/>
</dbReference>
<feature type="transmembrane region" description="Helical" evidence="5">
    <location>
        <begin position="441"/>
        <end position="460"/>
    </location>
</feature>
<dbReference type="InterPro" id="IPR001750">
    <property type="entry name" value="ND/Mrp_TM"/>
</dbReference>
<feature type="transmembrane region" description="Helical" evidence="5">
    <location>
        <begin position="126"/>
        <end position="147"/>
    </location>
</feature>
<evidence type="ECO:0000256" key="1">
    <source>
        <dbReference type="ARBA" id="ARBA00004127"/>
    </source>
</evidence>
<dbReference type="GO" id="GO:0008137">
    <property type="term" value="F:NADH dehydrogenase (ubiquinone) activity"/>
    <property type="evidence" value="ECO:0007669"/>
    <property type="project" value="InterPro"/>
</dbReference>
<dbReference type="AlphaFoldDB" id="A0A521ABZ8"/>
<keyword evidence="5" id="KW-0813">Transport</keyword>
<keyword evidence="5" id="KW-1003">Cell membrane</keyword>
<evidence type="ECO:0000256" key="4">
    <source>
        <dbReference type="ARBA" id="ARBA00023136"/>
    </source>
</evidence>
<keyword evidence="2 5" id="KW-0812">Transmembrane</keyword>
<feature type="transmembrane region" description="Helical" evidence="5">
    <location>
        <begin position="67"/>
        <end position="89"/>
    </location>
</feature>
<keyword evidence="3 5" id="KW-1133">Transmembrane helix</keyword>
<dbReference type="OrthoDB" id="9811718at2"/>
<dbReference type="EC" id="7.1.1.-" evidence="5"/>
<evidence type="ECO:0000256" key="5">
    <source>
        <dbReference type="HAMAP-Rule" id="MF_00445"/>
    </source>
</evidence>
<keyword evidence="5" id="KW-0830">Ubiquinone</keyword>
<keyword evidence="5" id="KW-0520">NAD</keyword>
<keyword evidence="5" id="KW-1278">Translocase</keyword>
<protein>
    <recommendedName>
        <fullName evidence="5">NADH-quinone oxidoreductase subunit N</fullName>
        <ecNumber evidence="5">7.1.1.-</ecNumber>
    </recommendedName>
    <alternativeName>
        <fullName evidence="5">NADH dehydrogenase I subunit N</fullName>
    </alternativeName>
    <alternativeName>
        <fullName evidence="5">NDH-1 subunit N</fullName>
    </alternativeName>
</protein>
<feature type="transmembrane region" description="Helical" evidence="5">
    <location>
        <begin position="35"/>
        <end position="55"/>
    </location>
</feature>
<dbReference type="EMBL" id="FXTP01000001">
    <property type="protein sequence ID" value="SMO32306.1"/>
    <property type="molecule type" value="Genomic_DNA"/>
</dbReference>
<reference evidence="8 9" key="1">
    <citation type="submission" date="2017-05" db="EMBL/GenBank/DDBJ databases">
        <authorList>
            <person name="Varghese N."/>
            <person name="Submissions S."/>
        </authorList>
    </citation>
    <scope>NUCLEOTIDE SEQUENCE [LARGE SCALE GENOMIC DNA]</scope>
    <source>
        <strain evidence="8 9">DSM 21985</strain>
    </source>
</reference>
<dbReference type="RefSeq" id="WP_142452576.1">
    <property type="nucleotide sequence ID" value="NZ_FXTP01000001.1"/>
</dbReference>
<dbReference type="PRINTS" id="PR01434">
    <property type="entry name" value="NADHDHGNASE5"/>
</dbReference>
<comment type="similarity">
    <text evidence="5">Belongs to the complex I subunit 2 family.</text>
</comment>
<dbReference type="HAMAP" id="MF_00445">
    <property type="entry name" value="NDH1_NuoN_1"/>
    <property type="match status" value="1"/>
</dbReference>
<accession>A0A521ABZ8</accession>
<evidence type="ECO:0000256" key="3">
    <source>
        <dbReference type="ARBA" id="ARBA00022989"/>
    </source>
</evidence>
<feature type="transmembrane region" description="Helical" evidence="5">
    <location>
        <begin position="192"/>
        <end position="214"/>
    </location>
</feature>
<keyword evidence="5" id="KW-0874">Quinone</keyword>
<sequence>MDYLGDIQAFLPGVITAVAGLVVIVIESLKKESPLNFYVTIVSLAAALIVSVYSLGGELETAFSGMLVHGGPVAFGNMVILAGALFCVFISEDYLKGIGHYYGEIYALLLFATSGMLALAGSNNLITLFVGLETMSICLYVMAGLIKDEKAGAESALKYFLLGAFSTGFLLYGMALIYGATGTTSIPEIGAAASTGLLFLAGAALLMVGFLFKVSAVPFHMWTPDVYQGTPTSLTAYMATASKAGTFVAFILVLSRALPVMEGLNWQLVLSVIAVLTMVFGNIIALVQDNVKRMLAYSSVAHAGYALVGLSTGTFEGYNAVLYYLFAYTIMNIGAFGVIAYYERNKGLDFNQVQNLAGLGFKEPLMGVSLSVFLFSLAGIPPLVGFVGKYYVFAAAINAELVWLAVVGVLASAASVYYYLRVMVYLYFREEHQPITLFSPTLMYKGTIVVLALLTLYYGIEPVLPSTGLMEILSGFGGYDAAASLAP</sequence>
<comment type="subunit">
    <text evidence="5">NDH-1 is composed of 14 different subunits. Subunits NuoA, H, J, K, L, M, N constitute the membrane sector of the complex.</text>
</comment>
<feature type="transmembrane region" description="Helical" evidence="5">
    <location>
        <begin position="234"/>
        <end position="254"/>
    </location>
</feature>
<feature type="transmembrane region" description="Helical" evidence="5">
    <location>
        <begin position="390"/>
        <end position="420"/>
    </location>
</feature>